<comment type="caution">
    <text evidence="1">The sequence shown here is derived from an EMBL/GenBank/DDBJ whole genome shotgun (WGS) entry which is preliminary data.</text>
</comment>
<protein>
    <submittedName>
        <fullName evidence="1">Uncharacterized protein</fullName>
    </submittedName>
</protein>
<dbReference type="AlphaFoldDB" id="A0A1V4JNH5"/>
<dbReference type="EMBL" id="LSYS01006902">
    <property type="protein sequence ID" value="OPJ73595.1"/>
    <property type="molecule type" value="Genomic_DNA"/>
</dbReference>
<reference evidence="1 2" key="1">
    <citation type="submission" date="2016-02" db="EMBL/GenBank/DDBJ databases">
        <title>Band-tailed pigeon sequencing and assembly.</title>
        <authorList>
            <person name="Soares A.E."/>
            <person name="Novak B.J."/>
            <person name="Rice E.S."/>
            <person name="O'Connell B."/>
            <person name="Chang D."/>
            <person name="Weber S."/>
            <person name="Shapiro B."/>
        </authorList>
    </citation>
    <scope>NUCLEOTIDE SEQUENCE [LARGE SCALE GENOMIC DNA]</scope>
    <source>
        <strain evidence="1">BTP2013</strain>
        <tissue evidence="1">Blood</tissue>
    </source>
</reference>
<evidence type="ECO:0000313" key="1">
    <source>
        <dbReference type="EMBL" id="OPJ73595.1"/>
    </source>
</evidence>
<name>A0A1V4JNH5_PATFA</name>
<keyword evidence="2" id="KW-1185">Reference proteome</keyword>
<dbReference type="Proteomes" id="UP000190648">
    <property type="component" value="Unassembled WGS sequence"/>
</dbReference>
<sequence>MDAARSNSSSGSRVALGTQSSVLAVRPVDSVLEFSSTIKKCRLSRRSLKEGFAFSLLCSLHAISAH</sequence>
<proteinExistence type="predicted"/>
<evidence type="ECO:0000313" key="2">
    <source>
        <dbReference type="Proteomes" id="UP000190648"/>
    </source>
</evidence>
<gene>
    <name evidence="1" type="ORF">AV530_005917</name>
</gene>
<accession>A0A1V4JNH5</accession>
<organism evidence="1 2">
    <name type="scientific">Patagioenas fasciata monilis</name>
    <dbReference type="NCBI Taxonomy" id="372326"/>
    <lineage>
        <taxon>Eukaryota</taxon>
        <taxon>Metazoa</taxon>
        <taxon>Chordata</taxon>
        <taxon>Craniata</taxon>
        <taxon>Vertebrata</taxon>
        <taxon>Euteleostomi</taxon>
        <taxon>Archelosauria</taxon>
        <taxon>Archosauria</taxon>
        <taxon>Dinosauria</taxon>
        <taxon>Saurischia</taxon>
        <taxon>Theropoda</taxon>
        <taxon>Coelurosauria</taxon>
        <taxon>Aves</taxon>
        <taxon>Neognathae</taxon>
        <taxon>Neoaves</taxon>
        <taxon>Columbimorphae</taxon>
        <taxon>Columbiformes</taxon>
        <taxon>Columbidae</taxon>
        <taxon>Patagioenas</taxon>
    </lineage>
</organism>